<sequence length="1175" mass="131361">MLEPAIEDYTIGWICALQEEYDAASRMLDHEFYGPDTAEANDNNCYVFGCISGHNIVLGCLPGGQYGTSSAASVARDMVRSFPKLRFALMVGIGGGAPTAENDIRLGDVVVSQPRGSLGGVVQYDLGKRLPDGGFERTGQLNAPPQVVLGVLPEMRRRYNDPKKPDKVAEHVKLMDDMPRYQRPTDDRLYHADYLHQGEKNCARFTVHYGTIASANSVMKNTDIRNKYAQDPALNILCFEMEAGGLMNNFPCLVIRGICDYCDSHNNDEWHNYAALTAAAYARELLYVLKPQKVNQEPSWVGKMEQHLTSIQDGVTHISKNVKELVLQDRDQAVETILNWITPIDHGMYQRDNLIKQQTGTVEDLNTRFQNDIGIGIAYLYCSFNREHEQKPKDLVASLLKQLTRRRECVPECVKTLYDNFLRKGIHPSLAGITSALQSVISLYSTVFIVIDALDECQVADGSRAILMKTIHTLQSDHEVNIWATSRSIPEITEQFKQATSLDIQASEHDLRMYMDGHMSQMDCFVRESADIQEQIKTDIIKAAQGIFLLAVLNFNSLKGKHNLKLMKCALKDLPTGSNAYDQAYDNTMKRISGQVNDHAQLAKQVLSWVAFAKAPLTTIELQNALAVEVGKSALDSDNFTQIETVISVCIGLVVIDEGSNIVRLVHYTLQEYLVRSQEDWVRNAEGYLAIRCVSYLSFKSFESRAWLYTDNKSLYRYAACNWGHHAREAAIKMDQSIIEFLKTGAKVSSINQALMATRDYFSQISPRGSVCMHIAAYFGLTEAVAELLENGEASDPRDTRGLTPLCYAAIYGYVPLVSLLLLKRDVDPNTKVENLDGTQGRTPLSFAAEKGHGSIVGLLLARKEVEVDSKDTTDKTPLSYAVENGHRAIVELLLEKGAECDLWMTGQEGERCTPLLRASANGNDKIVKLLLENGANPNSKTENFRNSTERSYYGRSPLSLAAEGGHEAVVTMLLGQKDVHIDAKDDSGRTPCYWALVKGHIRIANTLRLHGGSLTGEGRKIDKYFNLQPYRQHAERHTVVWLVSDDNAIIQVERDVAERSMLIKNILEFMGDGSINQQNPIPIDNVKSTVLRKVLEWCEHYKGITFSARKTTEIEEWDQAYMQIDTDTVLEIILAASYLDIKPLLDVGCKTVAGLIKGKSPEEVHKVFMSRTQH</sequence>
<proteinExistence type="predicted"/>
<comment type="caution">
    <text evidence="1">The sequence shown here is derived from an EMBL/GenBank/DDBJ whole genome shotgun (WGS) entry which is preliminary data.</text>
</comment>
<dbReference type="EMBL" id="JANAKD010000490">
    <property type="protein sequence ID" value="KAJ3493408.1"/>
    <property type="molecule type" value="Genomic_DNA"/>
</dbReference>
<keyword evidence="2" id="KW-1185">Reference proteome</keyword>
<protein>
    <submittedName>
        <fullName evidence="1">Uncharacterized protein</fullName>
    </submittedName>
</protein>
<name>A0ACC1QW44_9HYPO</name>
<reference evidence="1" key="1">
    <citation type="submission" date="2022-07" db="EMBL/GenBank/DDBJ databases">
        <title>Genome Sequence of Lecanicillium saksenae.</title>
        <authorList>
            <person name="Buettner E."/>
        </authorList>
    </citation>
    <scope>NUCLEOTIDE SEQUENCE</scope>
    <source>
        <strain evidence="1">VT-O1</strain>
    </source>
</reference>
<gene>
    <name evidence="1" type="ORF">NLG97_g4748</name>
</gene>
<accession>A0ACC1QW44</accession>
<evidence type="ECO:0000313" key="1">
    <source>
        <dbReference type="EMBL" id="KAJ3493408.1"/>
    </source>
</evidence>
<evidence type="ECO:0000313" key="2">
    <source>
        <dbReference type="Proteomes" id="UP001148737"/>
    </source>
</evidence>
<dbReference type="Proteomes" id="UP001148737">
    <property type="component" value="Unassembled WGS sequence"/>
</dbReference>
<organism evidence="1 2">
    <name type="scientific">Lecanicillium saksenae</name>
    <dbReference type="NCBI Taxonomy" id="468837"/>
    <lineage>
        <taxon>Eukaryota</taxon>
        <taxon>Fungi</taxon>
        <taxon>Dikarya</taxon>
        <taxon>Ascomycota</taxon>
        <taxon>Pezizomycotina</taxon>
        <taxon>Sordariomycetes</taxon>
        <taxon>Hypocreomycetidae</taxon>
        <taxon>Hypocreales</taxon>
        <taxon>Cordycipitaceae</taxon>
        <taxon>Lecanicillium</taxon>
    </lineage>
</organism>